<evidence type="ECO:0000256" key="5">
    <source>
        <dbReference type="ARBA" id="ARBA00022723"/>
    </source>
</evidence>
<dbReference type="PANTHER" id="PTHR22748:SF4">
    <property type="entry name" value="DNA-(APURINIC OR APYRIMIDINIC SITE) ENDONUCLEASE 2"/>
    <property type="match status" value="1"/>
</dbReference>
<evidence type="ECO:0000256" key="3">
    <source>
        <dbReference type="ARBA" id="ARBA00007092"/>
    </source>
</evidence>
<dbReference type="InterPro" id="IPR004808">
    <property type="entry name" value="AP_endonuc_1"/>
</dbReference>
<organism evidence="9 10">
    <name type="scientific">Mya arenaria</name>
    <name type="common">Soft-shell clam</name>
    <dbReference type="NCBI Taxonomy" id="6604"/>
    <lineage>
        <taxon>Eukaryota</taxon>
        <taxon>Metazoa</taxon>
        <taxon>Spiralia</taxon>
        <taxon>Lophotrochozoa</taxon>
        <taxon>Mollusca</taxon>
        <taxon>Bivalvia</taxon>
        <taxon>Autobranchia</taxon>
        <taxon>Heteroconchia</taxon>
        <taxon>Euheterodonta</taxon>
        <taxon>Imparidentia</taxon>
        <taxon>Neoheterodontei</taxon>
        <taxon>Myida</taxon>
        <taxon>Myoidea</taxon>
        <taxon>Myidae</taxon>
        <taxon>Mya</taxon>
    </lineage>
</organism>
<proteinExistence type="inferred from homology"/>
<accession>A0ABY7DQT8</accession>
<dbReference type="PANTHER" id="PTHR22748">
    <property type="entry name" value="AP ENDONUCLEASE"/>
    <property type="match status" value="1"/>
</dbReference>
<keyword evidence="7" id="KW-0460">Magnesium</keyword>
<dbReference type="CDD" id="cd09076">
    <property type="entry name" value="L1-EN"/>
    <property type="match status" value="1"/>
</dbReference>
<evidence type="ECO:0000313" key="9">
    <source>
        <dbReference type="EMBL" id="WAQ99030.1"/>
    </source>
</evidence>
<comment type="cofactor">
    <cofactor evidence="2">
        <name>Mg(2+)</name>
        <dbReference type="ChEBI" id="CHEBI:18420"/>
    </cofactor>
</comment>
<dbReference type="InterPro" id="IPR005135">
    <property type="entry name" value="Endo/exonuclease/phosphatase"/>
</dbReference>
<keyword evidence="5" id="KW-0479">Metal-binding</keyword>
<dbReference type="SUPFAM" id="SSF56219">
    <property type="entry name" value="DNase I-like"/>
    <property type="match status" value="1"/>
</dbReference>
<name>A0ABY7DQT8_MYAAR</name>
<evidence type="ECO:0000256" key="1">
    <source>
        <dbReference type="ARBA" id="ARBA00000493"/>
    </source>
</evidence>
<sequence>MFKVVSINVNGLRNNLKRVAVFNWIKDNDYEFALLQETHCSTDFEAKIWSSQWNGNAFWNNGDSNSKGVAILVSYVCVEKISHMIKGRFQTININVDADKTFTISNVYASNNTVDKKIFFTEINRALKATQNEKHIIGGDFNCTQNVTLDRKTVSIDIKEDESLLSMNQIIFDNELEDIWRRRHPKTKMYTFNRNKSYSRIDYILTSKSIGNEVDSTIKHFPLSDHDAISIKLVMETETRGPGLWKMNTSILENPEYVKRFELFWKEWTKQKCNFSTLTSWWEIAKIRIKEISIDFCKELNKSKTSIKQLKNYGTQKQLTDDICSEIQLLSEKIKDHYKNQAKAAQIRSRAKFITENEKSTAYFFNLEKIRGKEKLWSKIKTESGETKYELEHSVFNFKKSKSPGIDGIPAEWYQKFWYIIKHDFVELTTEILSTNKLCDT</sequence>
<reference evidence="9" key="1">
    <citation type="submission" date="2022-11" db="EMBL/GenBank/DDBJ databases">
        <title>Centuries of genome instability and evolution in soft-shell clam transmissible cancer (bioRxiv).</title>
        <authorList>
            <person name="Hart S.F.M."/>
            <person name="Yonemitsu M.A."/>
            <person name="Giersch R.M."/>
            <person name="Beal B.F."/>
            <person name="Arriagada G."/>
            <person name="Davis B.W."/>
            <person name="Ostrander E.A."/>
            <person name="Goff S.P."/>
            <person name="Metzger M.J."/>
        </authorList>
    </citation>
    <scope>NUCLEOTIDE SEQUENCE</scope>
    <source>
        <strain evidence="9">MELC-2E11</strain>
        <tissue evidence="9">Siphon/mantle</tissue>
    </source>
</reference>
<evidence type="ECO:0000256" key="6">
    <source>
        <dbReference type="ARBA" id="ARBA00022801"/>
    </source>
</evidence>
<dbReference type="EMBL" id="CP111014">
    <property type="protein sequence ID" value="WAQ99030.1"/>
    <property type="molecule type" value="Genomic_DNA"/>
</dbReference>
<dbReference type="Gene3D" id="3.60.10.10">
    <property type="entry name" value="Endonuclease/exonuclease/phosphatase"/>
    <property type="match status" value="1"/>
</dbReference>
<dbReference type="InterPro" id="IPR036691">
    <property type="entry name" value="Endo/exonu/phosph_ase_sf"/>
</dbReference>
<comment type="catalytic activity">
    <reaction evidence="1">
        <text>Exonucleolytic cleavage in the 3'- to 5'-direction to yield nucleoside 5'-phosphates.</text>
        <dbReference type="EC" id="3.1.11.2"/>
    </reaction>
</comment>
<keyword evidence="6" id="KW-0378">Hydrolase</keyword>
<gene>
    <name evidence="9" type="ORF">MAR_023403</name>
</gene>
<evidence type="ECO:0000256" key="7">
    <source>
        <dbReference type="ARBA" id="ARBA00022842"/>
    </source>
</evidence>
<dbReference type="EC" id="3.1.11.2" evidence="4"/>
<protein>
    <recommendedName>
        <fullName evidence="4">exodeoxyribonuclease III</fullName>
        <ecNumber evidence="4">3.1.11.2</ecNumber>
    </recommendedName>
</protein>
<dbReference type="Proteomes" id="UP001164746">
    <property type="component" value="Chromosome 3"/>
</dbReference>
<comment type="similarity">
    <text evidence="3">Belongs to the DNA repair enzymes AP/ExoA family.</text>
</comment>
<keyword evidence="10" id="KW-1185">Reference proteome</keyword>
<evidence type="ECO:0000313" key="10">
    <source>
        <dbReference type="Proteomes" id="UP001164746"/>
    </source>
</evidence>
<evidence type="ECO:0000256" key="2">
    <source>
        <dbReference type="ARBA" id="ARBA00001946"/>
    </source>
</evidence>
<feature type="domain" description="Endonuclease/exonuclease/phosphatase" evidence="8">
    <location>
        <begin position="6"/>
        <end position="226"/>
    </location>
</feature>
<evidence type="ECO:0000259" key="8">
    <source>
        <dbReference type="Pfam" id="PF03372"/>
    </source>
</evidence>
<evidence type="ECO:0000256" key="4">
    <source>
        <dbReference type="ARBA" id="ARBA00012115"/>
    </source>
</evidence>
<feature type="non-terminal residue" evidence="9">
    <location>
        <position position="1"/>
    </location>
</feature>
<dbReference type="Pfam" id="PF03372">
    <property type="entry name" value="Exo_endo_phos"/>
    <property type="match status" value="1"/>
</dbReference>